<evidence type="ECO:0000256" key="1">
    <source>
        <dbReference type="SAM" id="MobiDB-lite"/>
    </source>
</evidence>
<dbReference type="AlphaFoldDB" id="A0A1H6FKV5"/>
<dbReference type="Proteomes" id="UP000222056">
    <property type="component" value="Unassembled WGS sequence"/>
</dbReference>
<keyword evidence="3" id="KW-1185">Reference proteome</keyword>
<protein>
    <submittedName>
        <fullName evidence="2">Predicted nuclease (RNAse H fold)</fullName>
    </submittedName>
</protein>
<dbReference type="RefSeq" id="WP_093115533.1">
    <property type="nucleotide sequence ID" value="NZ_FNWJ01000001.1"/>
</dbReference>
<feature type="compositionally biased region" description="Basic residues" evidence="1">
    <location>
        <begin position="215"/>
        <end position="227"/>
    </location>
</feature>
<sequence>MASVLATGVDGAPGGWVAAAASADSPSRTELVTASSFAELATWHRERAAAAAAPLALDLPVGLPERAELRVADRVARARLRAAGASAASVFPPPARWMLAYAHDYAALRRAVAARRRAGSREPGLSAQAAALIAKVREVDESVRTLQATGAQPWRWLWECHPELSFLLLAARQGMAGPLPAKATAAGALLRLRLVRAEFPDAEERIVGLTERGRRAPRRPAAHRSGKSARPAPKPALADCLDAYAALFTALRITRGEQETLGGACDACGVPMRIAV</sequence>
<accession>A0A1H6FKV5</accession>
<dbReference type="EMBL" id="FNWJ01000001">
    <property type="protein sequence ID" value="SEH10424.1"/>
    <property type="molecule type" value="Genomic_DNA"/>
</dbReference>
<dbReference type="Pfam" id="PF04250">
    <property type="entry name" value="DUF429"/>
    <property type="match status" value="1"/>
</dbReference>
<evidence type="ECO:0000313" key="2">
    <source>
        <dbReference type="EMBL" id="SEH10424.1"/>
    </source>
</evidence>
<feature type="region of interest" description="Disordered" evidence="1">
    <location>
        <begin position="213"/>
        <end position="234"/>
    </location>
</feature>
<organism evidence="2 3">
    <name type="scientific">Thermoleophilum album</name>
    <dbReference type="NCBI Taxonomy" id="29539"/>
    <lineage>
        <taxon>Bacteria</taxon>
        <taxon>Bacillati</taxon>
        <taxon>Actinomycetota</taxon>
        <taxon>Thermoleophilia</taxon>
        <taxon>Thermoleophilales</taxon>
        <taxon>Thermoleophilaceae</taxon>
        <taxon>Thermoleophilum</taxon>
    </lineage>
</organism>
<evidence type="ECO:0000313" key="3">
    <source>
        <dbReference type="Proteomes" id="UP000222056"/>
    </source>
</evidence>
<name>A0A1H6FKV5_THEAL</name>
<gene>
    <name evidence="2" type="ORF">SAMN02745716_0275</name>
</gene>
<dbReference type="OrthoDB" id="9811476at2"/>
<dbReference type="STRING" id="29539.SAMN02745716_0275"/>
<proteinExistence type="predicted"/>
<reference evidence="3" key="1">
    <citation type="submission" date="2016-10" db="EMBL/GenBank/DDBJ databases">
        <authorList>
            <person name="Varghese N."/>
            <person name="Submissions S."/>
        </authorList>
    </citation>
    <scope>NUCLEOTIDE SEQUENCE [LARGE SCALE GENOMIC DNA]</scope>
    <source>
        <strain evidence="3">ATCC 35263</strain>
    </source>
</reference>
<dbReference type="InterPro" id="IPR007362">
    <property type="entry name" value="DUF429"/>
</dbReference>